<gene>
    <name evidence="2" type="ORF">DARMORV10_C05P50960.1</name>
</gene>
<reference evidence="2" key="1">
    <citation type="submission" date="2021-01" db="EMBL/GenBank/DDBJ databases">
        <authorList>
            <consortium name="Genoscope - CEA"/>
            <person name="William W."/>
        </authorList>
    </citation>
    <scope>NUCLEOTIDE SEQUENCE</scope>
</reference>
<dbReference type="EMBL" id="HG994369">
    <property type="protein sequence ID" value="CAF1934251.1"/>
    <property type="molecule type" value="Genomic_DNA"/>
</dbReference>
<keyword evidence="1" id="KW-1133">Transmembrane helix</keyword>
<feature type="transmembrane region" description="Helical" evidence="1">
    <location>
        <begin position="12"/>
        <end position="32"/>
    </location>
</feature>
<organism evidence="2">
    <name type="scientific">Brassica napus</name>
    <name type="common">Rape</name>
    <dbReference type="NCBI Taxonomy" id="3708"/>
    <lineage>
        <taxon>Eukaryota</taxon>
        <taxon>Viridiplantae</taxon>
        <taxon>Streptophyta</taxon>
        <taxon>Embryophyta</taxon>
        <taxon>Tracheophyta</taxon>
        <taxon>Spermatophyta</taxon>
        <taxon>Magnoliopsida</taxon>
        <taxon>eudicotyledons</taxon>
        <taxon>Gunneridae</taxon>
        <taxon>Pentapetalae</taxon>
        <taxon>rosids</taxon>
        <taxon>malvids</taxon>
        <taxon>Brassicales</taxon>
        <taxon>Brassicaceae</taxon>
        <taxon>Brassiceae</taxon>
        <taxon>Brassica</taxon>
    </lineage>
</organism>
<protein>
    <submittedName>
        <fullName evidence="2">(rape) hypothetical protein</fullName>
    </submittedName>
</protein>
<dbReference type="Proteomes" id="UP001295469">
    <property type="component" value="Chromosome C05"/>
</dbReference>
<keyword evidence="1" id="KW-0812">Transmembrane</keyword>
<evidence type="ECO:0000256" key="1">
    <source>
        <dbReference type="SAM" id="Phobius"/>
    </source>
</evidence>
<name>A0A816LAT2_BRANA</name>
<proteinExistence type="predicted"/>
<keyword evidence="1" id="KW-0472">Membrane</keyword>
<accession>A0A816LAT2</accession>
<dbReference type="AlphaFoldDB" id="A0A816LAT2"/>
<sequence length="34" mass="3953">MLSNQESPLLALLNLKPLKSLSFFICMLYNIFFC</sequence>
<evidence type="ECO:0000313" key="2">
    <source>
        <dbReference type="EMBL" id="CAF1934251.1"/>
    </source>
</evidence>